<dbReference type="SMART" id="SM00304">
    <property type="entry name" value="HAMP"/>
    <property type="match status" value="1"/>
</dbReference>
<evidence type="ECO:0000259" key="17">
    <source>
        <dbReference type="PROSITE" id="PS50885"/>
    </source>
</evidence>
<evidence type="ECO:0000256" key="9">
    <source>
        <dbReference type="ARBA" id="ARBA00022777"/>
    </source>
</evidence>
<keyword evidence="12" id="KW-0902">Two-component regulatory system</keyword>
<keyword evidence="13 15" id="KW-0472">Membrane</keyword>
<dbReference type="InterPro" id="IPR003594">
    <property type="entry name" value="HATPase_dom"/>
</dbReference>
<dbReference type="InterPro" id="IPR033479">
    <property type="entry name" value="dCache_1"/>
</dbReference>
<evidence type="ECO:0000256" key="13">
    <source>
        <dbReference type="ARBA" id="ARBA00023136"/>
    </source>
</evidence>
<keyword evidence="5" id="KW-0597">Phosphoprotein</keyword>
<dbReference type="Pfam" id="PF06580">
    <property type="entry name" value="His_kinase"/>
    <property type="match status" value="1"/>
</dbReference>
<comment type="catalytic activity">
    <reaction evidence="1">
        <text>ATP + protein L-histidine = ADP + protein N-phospho-L-histidine.</text>
        <dbReference type="EC" id="2.7.13.3"/>
    </reaction>
</comment>
<evidence type="ECO:0000256" key="14">
    <source>
        <dbReference type="SAM" id="Coils"/>
    </source>
</evidence>
<dbReference type="Pfam" id="PF00672">
    <property type="entry name" value="HAMP"/>
    <property type="match status" value="1"/>
</dbReference>
<feature type="transmembrane region" description="Helical" evidence="15">
    <location>
        <begin position="12"/>
        <end position="35"/>
    </location>
</feature>
<keyword evidence="6" id="KW-0808">Transferase</keyword>
<evidence type="ECO:0000256" key="4">
    <source>
        <dbReference type="ARBA" id="ARBA00022475"/>
    </source>
</evidence>
<dbReference type="RefSeq" id="WP_188535315.1">
    <property type="nucleotide sequence ID" value="NZ_BMFT01000001.1"/>
</dbReference>
<evidence type="ECO:0000313" key="18">
    <source>
        <dbReference type="EMBL" id="GGH11963.1"/>
    </source>
</evidence>
<dbReference type="Gene3D" id="3.30.450.20">
    <property type="entry name" value="PAS domain"/>
    <property type="match status" value="2"/>
</dbReference>
<dbReference type="InterPro" id="IPR005467">
    <property type="entry name" value="His_kinase_dom"/>
</dbReference>
<keyword evidence="9 18" id="KW-0418">Kinase</keyword>
<dbReference type="PANTHER" id="PTHR34220:SF7">
    <property type="entry name" value="SENSOR HISTIDINE KINASE YPDA"/>
    <property type="match status" value="1"/>
</dbReference>
<keyword evidence="10" id="KW-0067">ATP-binding</keyword>
<dbReference type="EC" id="2.7.13.3" evidence="3"/>
<dbReference type="SUPFAM" id="SSF55874">
    <property type="entry name" value="ATPase domain of HSP90 chaperone/DNA topoisomerase II/histidine kinase"/>
    <property type="match status" value="1"/>
</dbReference>
<accession>A0ABQ1Y439</accession>
<dbReference type="InterPro" id="IPR036890">
    <property type="entry name" value="HATPase_C_sf"/>
</dbReference>
<dbReference type="PRINTS" id="PR00344">
    <property type="entry name" value="BCTRLSENSOR"/>
</dbReference>
<evidence type="ECO:0000256" key="10">
    <source>
        <dbReference type="ARBA" id="ARBA00022840"/>
    </source>
</evidence>
<reference evidence="19" key="1">
    <citation type="journal article" date="2019" name="Int. J. Syst. Evol. Microbiol.">
        <title>The Global Catalogue of Microorganisms (GCM) 10K type strain sequencing project: providing services to taxonomists for standard genome sequencing and annotation.</title>
        <authorList>
            <consortium name="The Broad Institute Genomics Platform"/>
            <consortium name="The Broad Institute Genome Sequencing Center for Infectious Disease"/>
            <person name="Wu L."/>
            <person name="Ma J."/>
        </authorList>
    </citation>
    <scope>NUCLEOTIDE SEQUENCE [LARGE SCALE GENOMIC DNA]</scope>
    <source>
        <strain evidence="19">CGMCC 1.12769</strain>
    </source>
</reference>
<sequence length="604" mass="70177">MIKRSRFISIKTKIIVPFLFVIIVPILIMSVNSYISSQQLLEKKYRDLLIDITQQSNIRIEEFLNEIEKISLVSSYGINSYVSASSQENYPIQNYLRDSSTTHENEASRLLMNYITMKDRAFSVYIYNMNQGENLYISSNKPIDYTYNPKKEPWFQNFLKSEDVVMNLPTHLDDQTKSKDNWAISNVRKIFDLKNGKLLGVMVISIDLDFINKVNERLQEERRSAFTIVDDQERIIYNRDYSKIGKLFKETLSLDPKEDLINDGSQIVRTEGRDYILIRNPFKEQKWTTYLYMPLEELSVEGKILKRNLLIIVVMLVCFAIICSIYLSNLVTRPIKKLMRNMSLVEKGKFDHLPSGQSNDEIGLLANRFDQMSSELKQLVERIYQEEEQKSEAEIRALQAQINPHFLYNTLNSVKWIASMQRSDKIVEMTEALISMLRYTANNTGALVPIREEMDNIEHYMSIQKVRYFNRIQVKYEVDDILLDYQILKLTIQPIVENAIFHGLAEQEDEGTITISIYRENQDIIIGVKDNGQGMDQETIEHLQRDVLGVEGNFNGIGISNVHNRLRRIYGSNYGIHFVSEQGMGTIFYIRIPQVLMSDGGGQP</sequence>
<dbReference type="Gene3D" id="3.30.565.10">
    <property type="entry name" value="Histidine kinase-like ATPase, C-terminal domain"/>
    <property type="match status" value="1"/>
</dbReference>
<feature type="domain" description="Histidine kinase" evidence="16">
    <location>
        <begin position="488"/>
        <end position="596"/>
    </location>
</feature>
<keyword evidence="7 15" id="KW-0812">Transmembrane</keyword>
<feature type="domain" description="HAMP" evidence="17">
    <location>
        <begin position="329"/>
        <end position="381"/>
    </location>
</feature>
<keyword evidence="19" id="KW-1185">Reference proteome</keyword>
<evidence type="ECO:0000256" key="2">
    <source>
        <dbReference type="ARBA" id="ARBA00004651"/>
    </source>
</evidence>
<dbReference type="GO" id="GO:0016301">
    <property type="term" value="F:kinase activity"/>
    <property type="evidence" value="ECO:0007669"/>
    <property type="project" value="UniProtKB-KW"/>
</dbReference>
<evidence type="ECO:0000313" key="19">
    <source>
        <dbReference type="Proteomes" id="UP000659344"/>
    </source>
</evidence>
<proteinExistence type="predicted"/>
<evidence type="ECO:0000256" key="1">
    <source>
        <dbReference type="ARBA" id="ARBA00000085"/>
    </source>
</evidence>
<dbReference type="SMART" id="SM00387">
    <property type="entry name" value="HATPase_c"/>
    <property type="match status" value="1"/>
</dbReference>
<dbReference type="InterPro" id="IPR004358">
    <property type="entry name" value="Sig_transdc_His_kin-like_C"/>
</dbReference>
<evidence type="ECO:0000256" key="3">
    <source>
        <dbReference type="ARBA" id="ARBA00012438"/>
    </source>
</evidence>
<evidence type="ECO:0000256" key="11">
    <source>
        <dbReference type="ARBA" id="ARBA00022989"/>
    </source>
</evidence>
<gene>
    <name evidence="18" type="ORF">GCM10008013_04110</name>
</gene>
<dbReference type="InterPro" id="IPR050640">
    <property type="entry name" value="Bact_2-comp_sensor_kinase"/>
</dbReference>
<dbReference type="EMBL" id="BMFT01000001">
    <property type="protein sequence ID" value="GGH11963.1"/>
    <property type="molecule type" value="Genomic_DNA"/>
</dbReference>
<evidence type="ECO:0000256" key="7">
    <source>
        <dbReference type="ARBA" id="ARBA00022692"/>
    </source>
</evidence>
<organism evidence="18 19">
    <name type="scientific">Paenibacillus segetis</name>
    <dbReference type="NCBI Taxonomy" id="1325360"/>
    <lineage>
        <taxon>Bacteria</taxon>
        <taxon>Bacillati</taxon>
        <taxon>Bacillota</taxon>
        <taxon>Bacilli</taxon>
        <taxon>Bacillales</taxon>
        <taxon>Paenibacillaceae</taxon>
        <taxon>Paenibacillus</taxon>
    </lineage>
</organism>
<protein>
    <recommendedName>
        <fullName evidence="3">histidine kinase</fullName>
        <ecNumber evidence="3">2.7.13.3</ecNumber>
    </recommendedName>
</protein>
<name>A0ABQ1Y439_9BACL</name>
<evidence type="ECO:0000256" key="12">
    <source>
        <dbReference type="ARBA" id="ARBA00023012"/>
    </source>
</evidence>
<dbReference type="PROSITE" id="PS50885">
    <property type="entry name" value="HAMP"/>
    <property type="match status" value="1"/>
</dbReference>
<dbReference type="Pfam" id="PF02518">
    <property type="entry name" value="HATPase_c"/>
    <property type="match status" value="1"/>
</dbReference>
<keyword evidence="8" id="KW-0547">Nucleotide-binding</keyword>
<dbReference type="SUPFAM" id="SSF158472">
    <property type="entry name" value="HAMP domain-like"/>
    <property type="match status" value="1"/>
</dbReference>
<keyword evidence="11 15" id="KW-1133">Transmembrane helix</keyword>
<dbReference type="Gene3D" id="6.10.340.10">
    <property type="match status" value="1"/>
</dbReference>
<evidence type="ECO:0000259" key="16">
    <source>
        <dbReference type="PROSITE" id="PS50109"/>
    </source>
</evidence>
<comment type="caution">
    <text evidence="18">The sequence shown here is derived from an EMBL/GenBank/DDBJ whole genome shotgun (WGS) entry which is preliminary data.</text>
</comment>
<dbReference type="PANTHER" id="PTHR34220">
    <property type="entry name" value="SENSOR HISTIDINE KINASE YPDA"/>
    <property type="match status" value="1"/>
</dbReference>
<dbReference type="Proteomes" id="UP000659344">
    <property type="component" value="Unassembled WGS sequence"/>
</dbReference>
<feature type="coiled-coil region" evidence="14">
    <location>
        <begin position="369"/>
        <end position="401"/>
    </location>
</feature>
<evidence type="ECO:0000256" key="15">
    <source>
        <dbReference type="SAM" id="Phobius"/>
    </source>
</evidence>
<keyword evidence="4" id="KW-1003">Cell membrane</keyword>
<evidence type="ECO:0000256" key="6">
    <source>
        <dbReference type="ARBA" id="ARBA00022679"/>
    </source>
</evidence>
<evidence type="ECO:0000256" key="5">
    <source>
        <dbReference type="ARBA" id="ARBA00022553"/>
    </source>
</evidence>
<evidence type="ECO:0000256" key="8">
    <source>
        <dbReference type="ARBA" id="ARBA00022741"/>
    </source>
</evidence>
<dbReference type="InterPro" id="IPR003660">
    <property type="entry name" value="HAMP_dom"/>
</dbReference>
<keyword evidence="14" id="KW-0175">Coiled coil</keyword>
<dbReference type="PROSITE" id="PS50109">
    <property type="entry name" value="HIS_KIN"/>
    <property type="match status" value="1"/>
</dbReference>
<dbReference type="InterPro" id="IPR010559">
    <property type="entry name" value="Sig_transdc_His_kin_internal"/>
</dbReference>
<dbReference type="Pfam" id="PF02743">
    <property type="entry name" value="dCache_1"/>
    <property type="match status" value="1"/>
</dbReference>
<dbReference type="CDD" id="cd06225">
    <property type="entry name" value="HAMP"/>
    <property type="match status" value="1"/>
</dbReference>
<comment type="subcellular location">
    <subcellularLocation>
        <location evidence="2">Cell membrane</location>
        <topology evidence="2">Multi-pass membrane protein</topology>
    </subcellularLocation>
</comment>
<feature type="transmembrane region" description="Helical" evidence="15">
    <location>
        <begin position="309"/>
        <end position="332"/>
    </location>
</feature>